<dbReference type="EMBL" id="WWCU01000001">
    <property type="protein sequence ID" value="MYN05943.1"/>
    <property type="molecule type" value="Genomic_DNA"/>
</dbReference>
<evidence type="ECO:0000313" key="3">
    <source>
        <dbReference type="EMBL" id="MYN05943.1"/>
    </source>
</evidence>
<dbReference type="InterPro" id="IPR048851">
    <property type="entry name" value="PaaA2_dom"/>
</dbReference>
<comment type="caution">
    <text evidence="3">The sequence shown here is derived from an EMBL/GenBank/DDBJ whole genome shotgun (WGS) entry which is preliminary data.</text>
</comment>
<feature type="compositionally biased region" description="Low complexity" evidence="1">
    <location>
        <begin position="8"/>
        <end position="18"/>
    </location>
</feature>
<dbReference type="RefSeq" id="WP_161070330.1">
    <property type="nucleotide sequence ID" value="NZ_CP086370.1"/>
</dbReference>
<reference evidence="3 4" key="1">
    <citation type="submission" date="2019-12" db="EMBL/GenBank/DDBJ databases">
        <title>Novel species isolated from a subtropical stream in China.</title>
        <authorList>
            <person name="Lu H."/>
        </authorList>
    </citation>
    <scope>NUCLEOTIDE SEQUENCE [LARGE SCALE GENOMIC DNA]</scope>
    <source>
        <strain evidence="3 4">FT127W</strain>
    </source>
</reference>
<keyword evidence="4" id="KW-1185">Reference proteome</keyword>
<accession>A0A7X4H749</accession>
<sequence>MTAGSKNSAAPAVPPDSDASYDEWLAAEVDDAIHDPRPSIPNDEVKRYFAAKREVLKKRIKGD</sequence>
<feature type="domain" description="Stability determinant" evidence="2">
    <location>
        <begin position="18"/>
        <end position="45"/>
    </location>
</feature>
<protein>
    <recommendedName>
        <fullName evidence="2">Stability determinant domain-containing protein</fullName>
    </recommendedName>
</protein>
<gene>
    <name evidence="3" type="ORF">GTP77_01175</name>
</gene>
<proteinExistence type="predicted"/>
<evidence type="ECO:0000256" key="1">
    <source>
        <dbReference type="SAM" id="MobiDB-lite"/>
    </source>
</evidence>
<evidence type="ECO:0000313" key="4">
    <source>
        <dbReference type="Proteomes" id="UP000450676"/>
    </source>
</evidence>
<dbReference type="Gene3D" id="6.20.450.20">
    <property type="match status" value="1"/>
</dbReference>
<organism evidence="3 4">
    <name type="scientific">Pseudoduganella aquatica</name>
    <dbReference type="NCBI Taxonomy" id="2660641"/>
    <lineage>
        <taxon>Bacteria</taxon>
        <taxon>Pseudomonadati</taxon>
        <taxon>Pseudomonadota</taxon>
        <taxon>Betaproteobacteria</taxon>
        <taxon>Burkholderiales</taxon>
        <taxon>Oxalobacteraceae</taxon>
        <taxon>Telluria group</taxon>
        <taxon>Pseudoduganella</taxon>
    </lineage>
</organism>
<name>A0A7X4H749_9BURK</name>
<evidence type="ECO:0000259" key="2">
    <source>
        <dbReference type="Pfam" id="PF21217"/>
    </source>
</evidence>
<feature type="region of interest" description="Disordered" evidence="1">
    <location>
        <begin position="1"/>
        <end position="20"/>
    </location>
</feature>
<dbReference type="Pfam" id="PF21217">
    <property type="entry name" value="PaaA2"/>
    <property type="match status" value="1"/>
</dbReference>
<dbReference type="Proteomes" id="UP000450676">
    <property type="component" value="Unassembled WGS sequence"/>
</dbReference>
<dbReference type="AlphaFoldDB" id="A0A7X4H749"/>